<accession>A0ABY5IAY4</accession>
<name>A0ABY5IAY4_9VIBR</name>
<dbReference type="Proteomes" id="UP001059912">
    <property type="component" value="Chromosome 1"/>
</dbReference>
<dbReference type="RefSeq" id="WP_255900897.1">
    <property type="nucleotide sequence ID" value="NZ_CP050463.1"/>
</dbReference>
<gene>
    <name evidence="1" type="ORF">HB762_05580</name>
</gene>
<dbReference type="EMBL" id="CP050470">
    <property type="protein sequence ID" value="UTZ30906.1"/>
    <property type="molecule type" value="Genomic_DNA"/>
</dbReference>
<sequence length="71" mass="7775">MDRKSLVAFGGQLVVVGLDGKLRTLIENEQSLQGEVIVARNEAEPIGLNVQLVKENGVQDVSDDVPKFLER</sequence>
<evidence type="ECO:0000313" key="1">
    <source>
        <dbReference type="EMBL" id="UTZ30906.1"/>
    </source>
</evidence>
<evidence type="ECO:0000313" key="2">
    <source>
        <dbReference type="Proteomes" id="UP001059912"/>
    </source>
</evidence>
<keyword evidence="2" id="KW-1185">Reference proteome</keyword>
<proteinExistence type="predicted"/>
<reference evidence="1" key="1">
    <citation type="submission" date="2020-03" db="EMBL/GenBank/DDBJ databases">
        <title>Five strains of Vibrio campbellii isolated from Mariana Trench.</title>
        <authorList>
            <person name="Liang J."/>
            <person name="Zhang X.-H."/>
        </authorList>
    </citation>
    <scope>NUCLEOTIDE SEQUENCE</scope>
    <source>
        <strain evidence="1">LJC013</strain>
    </source>
</reference>
<protein>
    <submittedName>
        <fullName evidence="1">Uncharacterized protein</fullName>
    </submittedName>
</protein>
<organism evidence="1 2">
    <name type="scientific">Vibrio campbellii</name>
    <dbReference type="NCBI Taxonomy" id="680"/>
    <lineage>
        <taxon>Bacteria</taxon>
        <taxon>Pseudomonadati</taxon>
        <taxon>Pseudomonadota</taxon>
        <taxon>Gammaproteobacteria</taxon>
        <taxon>Vibrionales</taxon>
        <taxon>Vibrionaceae</taxon>
        <taxon>Vibrio</taxon>
    </lineage>
</organism>